<evidence type="ECO:0000256" key="3">
    <source>
        <dbReference type="ARBA" id="ARBA00022734"/>
    </source>
</evidence>
<organism evidence="4 5">
    <name type="scientific">Aspergillus lentulus</name>
    <dbReference type="NCBI Taxonomy" id="293939"/>
    <lineage>
        <taxon>Eukaryota</taxon>
        <taxon>Fungi</taxon>
        <taxon>Dikarya</taxon>
        <taxon>Ascomycota</taxon>
        <taxon>Pezizomycotina</taxon>
        <taxon>Eurotiomycetes</taxon>
        <taxon>Eurotiomycetidae</taxon>
        <taxon>Eurotiales</taxon>
        <taxon>Aspergillaceae</taxon>
        <taxon>Aspergillus</taxon>
        <taxon>Aspergillus subgen. Fumigati</taxon>
    </lineage>
</organism>
<protein>
    <recommendedName>
        <fullName evidence="2">Fucose-specific lectin</fullName>
    </recommendedName>
</protein>
<dbReference type="Pfam" id="PF07938">
    <property type="entry name" value="Fungal_lectin"/>
    <property type="match status" value="1"/>
</dbReference>
<evidence type="ECO:0000256" key="2">
    <source>
        <dbReference type="ARBA" id="ARBA00015560"/>
    </source>
</evidence>
<evidence type="ECO:0000313" key="5">
    <source>
        <dbReference type="Proteomes" id="UP000465220"/>
    </source>
</evidence>
<name>A0ABQ1AI63_ASPLE</name>
<dbReference type="Proteomes" id="UP000465220">
    <property type="component" value="Unassembled WGS sequence"/>
</dbReference>
<dbReference type="Gene3D" id="2.120.10.70">
    <property type="entry name" value="Fucose-specific lectin"/>
    <property type="match status" value="1"/>
</dbReference>
<gene>
    <name evidence="4" type="ORF">IFM60648_06331</name>
</gene>
<keyword evidence="3" id="KW-0430">Lectin</keyword>
<accession>A0ABQ1AI63</accession>
<dbReference type="SUPFAM" id="SSF89372">
    <property type="entry name" value="Fucose-specific lectin"/>
    <property type="match status" value="1"/>
</dbReference>
<dbReference type="InterPro" id="IPR012475">
    <property type="entry name" value="Fungal_lectin"/>
</dbReference>
<reference evidence="4 5" key="1">
    <citation type="submission" date="2020-01" db="EMBL/GenBank/DDBJ databases">
        <title>Draft genome sequence of Aspergillus lentulus IFM 60648.</title>
        <authorList>
            <person name="Takahashi H."/>
            <person name="Yaguchi T."/>
        </authorList>
    </citation>
    <scope>NUCLEOTIDE SEQUENCE [LARGE SCALE GENOMIC DNA]</scope>
    <source>
        <strain evidence="4 5">IFM 60648</strain>
    </source>
</reference>
<dbReference type="EMBL" id="BLKI01000036">
    <property type="protein sequence ID" value="GFF82367.1"/>
    <property type="molecule type" value="Genomic_DNA"/>
</dbReference>
<comment type="similarity">
    <text evidence="1">Belongs to the fungal fucose-specific lectin family.</text>
</comment>
<evidence type="ECO:0000256" key="1">
    <source>
        <dbReference type="ARBA" id="ARBA00009042"/>
    </source>
</evidence>
<proteinExistence type="inferred from homology"/>
<evidence type="ECO:0000313" key="4">
    <source>
        <dbReference type="EMBL" id="GFF82367.1"/>
    </source>
</evidence>
<keyword evidence="5" id="KW-1185">Reference proteome</keyword>
<sequence length="270" mass="29231">MNLLIGTRVPAVNSTNRLLVYFQDVYDSIPESLYEGSRANGTEKNVIGKAKLGSPVAATSKELNNGIPTRSLPTTLEADDTTAAWAVPSSKLPYSGIAAVFLAGTDAFQLRSYVQKSDNTIQEYMWNGNGWEEGTNLGTASPVLVSEPPPSAILTTMAQASEIHRIWFQTDDLRRVQRAYDPHKGWYPNLSAIFDKAPPRTAIAATSFGAGNSSIYMRIFLSTWTTLSGRSAGTTARAITTSQPSLQRGSFANNGPDLGLYFQNGTYCVC</sequence>
<comment type="caution">
    <text evidence="4">The sequence shown here is derived from an EMBL/GenBank/DDBJ whole genome shotgun (WGS) entry which is preliminary data.</text>
</comment>